<keyword evidence="6 12" id="KW-0479">Metal-binding</keyword>
<dbReference type="CDD" id="cd03364">
    <property type="entry name" value="TOPRIM_DnaG_primases"/>
    <property type="match status" value="1"/>
</dbReference>
<comment type="caution">
    <text evidence="17">The sequence shown here is derived from an EMBL/GenBank/DDBJ whole genome shotgun (WGS) entry which is preliminary data.</text>
</comment>
<dbReference type="FunFam" id="3.90.580.10:FF:000001">
    <property type="entry name" value="DNA primase"/>
    <property type="match status" value="1"/>
</dbReference>
<dbReference type="GO" id="GO:1990077">
    <property type="term" value="C:primosome complex"/>
    <property type="evidence" value="ECO:0007669"/>
    <property type="project" value="UniProtKB-KW"/>
</dbReference>
<dbReference type="Proteomes" id="UP000256709">
    <property type="component" value="Unassembled WGS sequence"/>
</dbReference>
<evidence type="ECO:0000313" key="17">
    <source>
        <dbReference type="EMBL" id="RFA11842.1"/>
    </source>
</evidence>
<dbReference type="HAMAP" id="MF_00974">
    <property type="entry name" value="DNA_primase_DnaG"/>
    <property type="match status" value="1"/>
</dbReference>
<feature type="region of interest" description="Disordered" evidence="15">
    <location>
        <begin position="434"/>
        <end position="507"/>
    </location>
</feature>
<dbReference type="InterPro" id="IPR006295">
    <property type="entry name" value="DNA_primase_DnaG"/>
</dbReference>
<keyword evidence="2 12" id="KW-0639">Primosome</keyword>
<dbReference type="SUPFAM" id="SSF56731">
    <property type="entry name" value="DNA primase core"/>
    <property type="match status" value="1"/>
</dbReference>
<dbReference type="NCBIfam" id="TIGR01391">
    <property type="entry name" value="dnaG"/>
    <property type="match status" value="1"/>
</dbReference>
<accession>A0A3E0VPE0</accession>
<keyword evidence="7 12" id="KW-0863">Zinc-finger</keyword>
<dbReference type="Pfam" id="PF01807">
    <property type="entry name" value="Zn_ribbon_DnaG"/>
    <property type="match status" value="1"/>
</dbReference>
<evidence type="ECO:0000256" key="5">
    <source>
        <dbReference type="ARBA" id="ARBA00022705"/>
    </source>
</evidence>
<evidence type="ECO:0000256" key="6">
    <source>
        <dbReference type="ARBA" id="ARBA00022723"/>
    </source>
</evidence>
<dbReference type="Gene3D" id="3.40.1360.10">
    <property type="match status" value="1"/>
</dbReference>
<dbReference type="PROSITE" id="PS50880">
    <property type="entry name" value="TOPRIM"/>
    <property type="match status" value="1"/>
</dbReference>
<keyword evidence="3 12" id="KW-0808">Transferase</keyword>
<dbReference type="PANTHER" id="PTHR30313:SF2">
    <property type="entry name" value="DNA PRIMASE"/>
    <property type="match status" value="1"/>
</dbReference>
<dbReference type="GO" id="GO:0008270">
    <property type="term" value="F:zinc ion binding"/>
    <property type="evidence" value="ECO:0007669"/>
    <property type="project" value="UniProtKB-UniRule"/>
</dbReference>
<dbReference type="RefSeq" id="WP_116283284.1">
    <property type="nucleotide sequence ID" value="NZ_NBXA01000022.1"/>
</dbReference>
<dbReference type="InterPro" id="IPR037068">
    <property type="entry name" value="DNA_primase_core_N_sf"/>
</dbReference>
<proteinExistence type="inferred from homology"/>
<dbReference type="PIRSF" id="PIRSF002811">
    <property type="entry name" value="DnaG"/>
    <property type="match status" value="1"/>
</dbReference>
<dbReference type="InterPro" id="IPR030846">
    <property type="entry name" value="DnaG_bac"/>
</dbReference>
<evidence type="ECO:0000259" key="16">
    <source>
        <dbReference type="PROSITE" id="PS50880"/>
    </source>
</evidence>
<evidence type="ECO:0000313" key="18">
    <source>
        <dbReference type="Proteomes" id="UP000256709"/>
    </source>
</evidence>
<feature type="zinc finger region" description="CHC2-type" evidence="12 14">
    <location>
        <begin position="41"/>
        <end position="65"/>
    </location>
</feature>
<keyword evidence="1 12" id="KW-0240">DNA-directed RNA polymerase</keyword>
<dbReference type="SMART" id="SM00400">
    <property type="entry name" value="ZnF_CHCC"/>
    <property type="match status" value="1"/>
</dbReference>
<dbReference type="GO" id="GO:0006269">
    <property type="term" value="P:DNA replication, synthesis of primer"/>
    <property type="evidence" value="ECO:0007669"/>
    <property type="project" value="UniProtKB-UniRule"/>
</dbReference>
<evidence type="ECO:0000256" key="14">
    <source>
        <dbReference type="PIRSR" id="PIRSR002811-1"/>
    </source>
</evidence>
<evidence type="ECO:0000256" key="4">
    <source>
        <dbReference type="ARBA" id="ARBA00022695"/>
    </source>
</evidence>
<dbReference type="EMBL" id="NBXA01000022">
    <property type="protein sequence ID" value="RFA11842.1"/>
    <property type="molecule type" value="Genomic_DNA"/>
</dbReference>
<dbReference type="SUPFAM" id="SSF57783">
    <property type="entry name" value="Zinc beta-ribbon"/>
    <property type="match status" value="1"/>
</dbReference>
<dbReference type="InterPro" id="IPR036977">
    <property type="entry name" value="DNA_primase_Znf_CHC2"/>
</dbReference>
<dbReference type="GO" id="GO:0003899">
    <property type="term" value="F:DNA-directed RNA polymerase activity"/>
    <property type="evidence" value="ECO:0007669"/>
    <property type="project" value="UniProtKB-UniRule"/>
</dbReference>
<keyword evidence="4 12" id="KW-0548">Nucleotidyltransferase</keyword>
<name>A0A3E0VPE0_9MICO</name>
<evidence type="ECO:0000256" key="11">
    <source>
        <dbReference type="ARBA" id="ARBA00023163"/>
    </source>
</evidence>
<comment type="cofactor">
    <cofactor evidence="12 13 14">
        <name>Zn(2+)</name>
        <dbReference type="ChEBI" id="CHEBI:29105"/>
    </cofactor>
    <text evidence="12 13 14">Binds 1 zinc ion per monomer.</text>
</comment>
<dbReference type="Gene3D" id="3.90.980.10">
    <property type="entry name" value="DNA primase, catalytic core, N-terminal domain"/>
    <property type="match status" value="1"/>
</dbReference>
<dbReference type="Gene3D" id="3.90.580.10">
    <property type="entry name" value="Zinc finger, CHC2-type domain"/>
    <property type="match status" value="1"/>
</dbReference>
<evidence type="ECO:0000256" key="7">
    <source>
        <dbReference type="ARBA" id="ARBA00022771"/>
    </source>
</evidence>
<dbReference type="InterPro" id="IPR002694">
    <property type="entry name" value="Znf_CHC2"/>
</dbReference>
<dbReference type="Pfam" id="PF10410">
    <property type="entry name" value="DnaB_bind"/>
    <property type="match status" value="1"/>
</dbReference>
<dbReference type="FunFam" id="3.90.980.10:FF:000001">
    <property type="entry name" value="DNA primase"/>
    <property type="match status" value="1"/>
</dbReference>
<evidence type="ECO:0000256" key="13">
    <source>
        <dbReference type="PIRNR" id="PIRNR002811"/>
    </source>
</evidence>
<evidence type="ECO:0000256" key="12">
    <source>
        <dbReference type="HAMAP-Rule" id="MF_00974"/>
    </source>
</evidence>
<dbReference type="GO" id="GO:0003677">
    <property type="term" value="F:DNA binding"/>
    <property type="evidence" value="ECO:0007669"/>
    <property type="project" value="UniProtKB-KW"/>
</dbReference>
<dbReference type="SMART" id="SM00493">
    <property type="entry name" value="TOPRIM"/>
    <property type="match status" value="1"/>
</dbReference>
<dbReference type="EC" id="2.7.7.101" evidence="12"/>
<comment type="function">
    <text evidence="12 13">RNA polymerase that catalyzes the synthesis of short RNA molecules used as primers for DNA polymerase during DNA replication.</text>
</comment>
<dbReference type="Pfam" id="PF08278">
    <property type="entry name" value="DnaG_DnaB_bind"/>
    <property type="match status" value="1"/>
</dbReference>
<evidence type="ECO:0000256" key="3">
    <source>
        <dbReference type="ARBA" id="ARBA00022679"/>
    </source>
</evidence>
<dbReference type="InterPro" id="IPR013264">
    <property type="entry name" value="DNAG_N"/>
</dbReference>
<dbReference type="InterPro" id="IPR013173">
    <property type="entry name" value="DNA_primase_DnaG_DnaB-bd_dom"/>
</dbReference>
<evidence type="ECO:0000256" key="9">
    <source>
        <dbReference type="ARBA" id="ARBA00022842"/>
    </source>
</evidence>
<comment type="domain">
    <text evidence="12">Contains an N-terminal zinc-binding domain, a central core domain that contains the primase activity, and a C-terminal DnaB-binding domain.</text>
</comment>
<dbReference type="Pfam" id="PF13662">
    <property type="entry name" value="Toprim_4"/>
    <property type="match status" value="1"/>
</dbReference>
<dbReference type="InterPro" id="IPR006171">
    <property type="entry name" value="TOPRIM_dom"/>
</dbReference>
<keyword evidence="10 12" id="KW-0238">DNA-binding</keyword>
<feature type="compositionally biased region" description="Low complexity" evidence="15">
    <location>
        <begin position="447"/>
        <end position="480"/>
    </location>
</feature>
<protein>
    <recommendedName>
        <fullName evidence="12 13">DNA primase</fullName>
        <ecNumber evidence="12">2.7.7.101</ecNumber>
    </recommendedName>
</protein>
<organism evidence="17 18">
    <name type="scientific">Subtercola boreus</name>
    <dbReference type="NCBI Taxonomy" id="120213"/>
    <lineage>
        <taxon>Bacteria</taxon>
        <taxon>Bacillati</taxon>
        <taxon>Actinomycetota</taxon>
        <taxon>Actinomycetes</taxon>
        <taxon>Micrococcales</taxon>
        <taxon>Microbacteriaceae</taxon>
        <taxon>Subtercola</taxon>
    </lineage>
</organism>
<evidence type="ECO:0000256" key="15">
    <source>
        <dbReference type="SAM" id="MobiDB-lite"/>
    </source>
</evidence>
<evidence type="ECO:0000256" key="2">
    <source>
        <dbReference type="ARBA" id="ARBA00022515"/>
    </source>
</evidence>
<dbReference type="AlphaFoldDB" id="A0A3E0VPE0"/>
<comment type="subunit">
    <text evidence="12">Monomer. Interacts with DnaB.</text>
</comment>
<gene>
    <name evidence="12" type="primary">dnaG</name>
    <name evidence="17" type="ORF">B7R21_10830</name>
</gene>
<dbReference type="Pfam" id="PF08275">
    <property type="entry name" value="DNAG_N"/>
    <property type="match status" value="1"/>
</dbReference>
<dbReference type="OrthoDB" id="9803773at2"/>
<keyword evidence="5 12" id="KW-0235">DNA replication</keyword>
<dbReference type="GO" id="GO:0005737">
    <property type="term" value="C:cytoplasm"/>
    <property type="evidence" value="ECO:0007669"/>
    <property type="project" value="TreeGrafter"/>
</dbReference>
<comment type="catalytic activity">
    <reaction evidence="12">
        <text>ssDNA + n NTP = ssDNA/pppN(pN)n-1 hybrid + (n-1) diphosphate.</text>
        <dbReference type="EC" id="2.7.7.101"/>
    </reaction>
</comment>
<dbReference type="InterPro" id="IPR050219">
    <property type="entry name" value="DnaG_primase"/>
</dbReference>
<feature type="compositionally biased region" description="Low complexity" evidence="15">
    <location>
        <begin position="492"/>
        <end position="504"/>
    </location>
</feature>
<comment type="similarity">
    <text evidence="12 13">Belongs to the DnaG primase family.</text>
</comment>
<reference evidence="17 18" key="1">
    <citation type="submission" date="2017-04" db="EMBL/GenBank/DDBJ databases">
        <title>Comparative genome analysis of Subtercola boreus.</title>
        <authorList>
            <person name="Cho Y.-J."/>
            <person name="Cho A."/>
            <person name="Kim O.-S."/>
            <person name="Lee J.-I."/>
        </authorList>
    </citation>
    <scope>NUCLEOTIDE SEQUENCE [LARGE SCALE GENOMIC DNA]</scope>
    <source>
        <strain evidence="17 18">P27444</strain>
    </source>
</reference>
<feature type="domain" description="Toprim" evidence="16">
    <location>
        <begin position="259"/>
        <end position="345"/>
    </location>
</feature>
<dbReference type="InterPro" id="IPR034151">
    <property type="entry name" value="TOPRIM_DnaG_bac"/>
</dbReference>
<sequence>MAGLIRRADIDEVRSRINIADVVGEFVTLKSAGVGSMKGLCPFHDERSPSFHVRPQVGYYKCFGCGEGGDVFTFLQKIDHVTFSEAVERLAAGIGFELHYEDGGSASDHTNRARLLAANEAAREWFTEQLVTEGADIGRRFLGERGFDAAAAERFGVGYAPQGWDNLGKHLRSRGYTAEELSLAGLTSSGDRGCYDRFRGRLVWPIRDQTGQTVGFGARRLYDDDKGPKYLNTPETPVYHKSQVLYGLDLAKRDISRARQVVVVEGYTDVMACHLAGVTTAVATCGTAFGVEHIKIIRRILGDDTVGLGEVVFTFDPDAAGQKAALRAFSEEQRFEAQTYVAVAPDGLDPCDLRLGRGDDAVRRLITSKKPMFEFAIRQKLSNYDLNTVEGRAAGLRDAAPIVSDIRDPALRPGYTRELAGMLGVDLAEVKSAVESARRREAGSQGGQPQQGRRPEQRQQQPQQQQPQQQRSQPQQQSPQVAGRQELGQRSQQPQQEAPPVQQVSLTQLPSTTAVRLERDALMAMLQYPKVVGRELLARASVVGFSDQSLAAVRSAIAASIDDYERPDWVATIVESVGAPYVTLVEQLAVAPVPERPERELDVYLRRVTSSLIERHLVRRKEEVLGRLQRTEQSVDPDAYRSLQRELMQLEAERRAIHAD</sequence>
<dbReference type="InterPro" id="IPR019475">
    <property type="entry name" value="DNA_primase_DnaB-bd"/>
</dbReference>
<keyword evidence="9" id="KW-0460">Magnesium</keyword>
<keyword evidence="8 12" id="KW-0862">Zinc</keyword>
<keyword evidence="11 12" id="KW-0804">Transcription</keyword>
<dbReference type="GO" id="GO:0000428">
    <property type="term" value="C:DNA-directed RNA polymerase complex"/>
    <property type="evidence" value="ECO:0007669"/>
    <property type="project" value="UniProtKB-KW"/>
</dbReference>
<evidence type="ECO:0000256" key="1">
    <source>
        <dbReference type="ARBA" id="ARBA00022478"/>
    </source>
</evidence>
<evidence type="ECO:0000256" key="8">
    <source>
        <dbReference type="ARBA" id="ARBA00022833"/>
    </source>
</evidence>
<dbReference type="PANTHER" id="PTHR30313">
    <property type="entry name" value="DNA PRIMASE"/>
    <property type="match status" value="1"/>
</dbReference>
<evidence type="ECO:0000256" key="10">
    <source>
        <dbReference type="ARBA" id="ARBA00023125"/>
    </source>
</evidence>